<dbReference type="PANTHER" id="PTHR30337:SF0">
    <property type="entry name" value="NUCLEASE SBCCD SUBUNIT D"/>
    <property type="match status" value="1"/>
</dbReference>
<dbReference type="Gene3D" id="3.60.21.10">
    <property type="match status" value="1"/>
</dbReference>
<protein>
    <recommendedName>
        <fullName evidence="2">Calcineurin-like phosphoesterase domain-containing protein</fullName>
    </recommendedName>
</protein>
<dbReference type="Pfam" id="PF00149">
    <property type="entry name" value="Metallophos"/>
    <property type="match status" value="1"/>
</dbReference>
<dbReference type="InterPro" id="IPR004843">
    <property type="entry name" value="Calcineurin-like_PHP"/>
</dbReference>
<feature type="region of interest" description="Disordered" evidence="1">
    <location>
        <begin position="1"/>
        <end position="22"/>
    </location>
</feature>
<sequence length="402" mass="43774">MSEVKIMQTGDEHIDTESHGAMNPTTGINTAWESNQACLLHLATAAVDRQADAFVSAGDLFKSGRPSQEAVLMYVEAMLPVAKAGIPIVILDGNHHMTGVSSDHRTVIETIALMLRGHGATVHVASHPKLIRLDNGIQIAALPWLSKNRILNHLGASDLTPAEGDRRVAEYAIQSLTKMAEEADASSPLIMASHVTIDDLQIDHLADNARRGSEMDLATLFSEPVLPRAALEEMPFSYIGLSHIHTPQSFGGKTYYAGSPNRLTFTDMPDDKGGNFVTIDEKGKASVERIRTPARVMKEIDLEDAFHQDVLASLEPDTLVLVKLVTGDPEMPRDIKKAIADAGAILADTKARPAPRPEPIVFQMPEKVSPLEALRTWAEVNAPRDIDPDTLVNQYARQLEEA</sequence>
<reference evidence="4" key="1">
    <citation type="journal article" date="2019" name="Int. J. Syst. Evol. Microbiol.">
        <title>The Global Catalogue of Microorganisms (GCM) 10K type strain sequencing project: providing services to taxonomists for standard genome sequencing and annotation.</title>
        <authorList>
            <consortium name="The Broad Institute Genomics Platform"/>
            <consortium name="The Broad Institute Genome Sequencing Center for Infectious Disease"/>
            <person name="Wu L."/>
            <person name="Ma J."/>
        </authorList>
    </citation>
    <scope>NUCLEOTIDE SEQUENCE [LARGE SCALE GENOMIC DNA]</scope>
    <source>
        <strain evidence="4">NBRC 108728</strain>
    </source>
</reference>
<keyword evidence="4" id="KW-1185">Reference proteome</keyword>
<gene>
    <name evidence="3" type="ORF">GCM10025867_47830</name>
</gene>
<dbReference type="PANTHER" id="PTHR30337">
    <property type="entry name" value="COMPONENT OF ATP-DEPENDENT DSDNA EXONUCLEASE"/>
    <property type="match status" value="1"/>
</dbReference>
<dbReference type="SUPFAM" id="SSF56300">
    <property type="entry name" value="Metallo-dependent phosphatases"/>
    <property type="match status" value="1"/>
</dbReference>
<evidence type="ECO:0000313" key="4">
    <source>
        <dbReference type="Proteomes" id="UP001321486"/>
    </source>
</evidence>
<feature type="domain" description="Calcineurin-like phosphoesterase" evidence="2">
    <location>
        <begin position="5"/>
        <end position="157"/>
    </location>
</feature>
<organism evidence="3 4">
    <name type="scientific">Frondihabitans sucicola</name>
    <dbReference type="NCBI Taxonomy" id="1268041"/>
    <lineage>
        <taxon>Bacteria</taxon>
        <taxon>Bacillati</taxon>
        <taxon>Actinomycetota</taxon>
        <taxon>Actinomycetes</taxon>
        <taxon>Micrococcales</taxon>
        <taxon>Microbacteriaceae</taxon>
        <taxon>Frondihabitans</taxon>
    </lineage>
</organism>
<dbReference type="InterPro" id="IPR050535">
    <property type="entry name" value="DNA_Repair-Maintenance_Comp"/>
</dbReference>
<dbReference type="InterPro" id="IPR029052">
    <property type="entry name" value="Metallo-depent_PP-like"/>
</dbReference>
<accession>A0ABN6Y5D3</accession>
<dbReference type="RefSeq" id="WP_286347387.1">
    <property type="nucleotide sequence ID" value="NZ_AP027733.1"/>
</dbReference>
<proteinExistence type="predicted"/>
<dbReference type="EMBL" id="AP027733">
    <property type="protein sequence ID" value="BDZ52542.1"/>
    <property type="molecule type" value="Genomic_DNA"/>
</dbReference>
<evidence type="ECO:0000259" key="2">
    <source>
        <dbReference type="Pfam" id="PF00149"/>
    </source>
</evidence>
<evidence type="ECO:0000256" key="1">
    <source>
        <dbReference type="SAM" id="MobiDB-lite"/>
    </source>
</evidence>
<dbReference type="Proteomes" id="UP001321486">
    <property type="component" value="Plasmid pNBRC108728a"/>
</dbReference>
<name>A0ABN6Y5D3_9MICO</name>
<evidence type="ECO:0000313" key="3">
    <source>
        <dbReference type="EMBL" id="BDZ52542.1"/>
    </source>
</evidence>
<keyword evidence="3" id="KW-0614">Plasmid</keyword>
<geneLocation type="plasmid" evidence="3 4">
    <name>pNBRC108728a</name>
</geneLocation>